<evidence type="ECO:0000256" key="2">
    <source>
        <dbReference type="ARBA" id="ARBA00022786"/>
    </source>
</evidence>
<accession>A0AAV8Q5B5</accession>
<evidence type="ECO:0000259" key="4">
    <source>
        <dbReference type="Pfam" id="PF03152"/>
    </source>
</evidence>
<evidence type="ECO:0000313" key="8">
    <source>
        <dbReference type="Proteomes" id="UP001222027"/>
    </source>
</evidence>
<keyword evidence="2" id="KW-0833">Ubl conjugation pathway</keyword>
<dbReference type="InterPro" id="IPR055417">
    <property type="entry name" value="UFD1_N1"/>
</dbReference>
<dbReference type="AlphaFoldDB" id="A0AAV8Q5B5"/>
<dbReference type="Pfam" id="PF21366">
    <property type="entry name" value="TRAFD1-XIAF1_ZnF"/>
    <property type="match status" value="1"/>
</dbReference>
<dbReference type="GO" id="GO:0006511">
    <property type="term" value="P:ubiquitin-dependent protein catabolic process"/>
    <property type="evidence" value="ECO:0007669"/>
    <property type="project" value="InterPro"/>
</dbReference>
<dbReference type="Pfam" id="PF23580">
    <property type="entry name" value="Znf_XAF1_N"/>
    <property type="match status" value="1"/>
</dbReference>
<evidence type="ECO:0000259" key="6">
    <source>
        <dbReference type="Pfam" id="PF24842"/>
    </source>
</evidence>
<dbReference type="InterPro" id="IPR055418">
    <property type="entry name" value="UFD1_N2"/>
</dbReference>
<evidence type="ECO:0000256" key="3">
    <source>
        <dbReference type="SAM" id="MobiDB-lite"/>
    </source>
</evidence>
<evidence type="ECO:0000259" key="5">
    <source>
        <dbReference type="Pfam" id="PF21366"/>
    </source>
</evidence>
<feature type="domain" description="Ubiquitin fusion degradation protein UFD1 N-terminal subdomain 1" evidence="4">
    <location>
        <begin position="183"/>
        <end position="235"/>
    </location>
</feature>
<name>A0AAV8Q5B5_ENSVE</name>
<organism evidence="7 8">
    <name type="scientific">Ensete ventricosum</name>
    <name type="common">Abyssinian banana</name>
    <name type="synonym">Musa ensete</name>
    <dbReference type="NCBI Taxonomy" id="4639"/>
    <lineage>
        <taxon>Eukaryota</taxon>
        <taxon>Viridiplantae</taxon>
        <taxon>Streptophyta</taxon>
        <taxon>Embryophyta</taxon>
        <taxon>Tracheophyta</taxon>
        <taxon>Spermatophyta</taxon>
        <taxon>Magnoliopsida</taxon>
        <taxon>Liliopsida</taxon>
        <taxon>Zingiberales</taxon>
        <taxon>Musaceae</taxon>
        <taxon>Ensete</taxon>
    </lineage>
</organism>
<dbReference type="Pfam" id="PF03152">
    <property type="entry name" value="UFD1_N1"/>
    <property type="match status" value="1"/>
</dbReference>
<dbReference type="Proteomes" id="UP001222027">
    <property type="component" value="Unassembled WGS sequence"/>
</dbReference>
<dbReference type="Gene3D" id="2.40.40.50">
    <property type="entry name" value="Ubiquitin fusion degradation protein UFD1, N-terminal domain"/>
    <property type="match status" value="1"/>
</dbReference>
<dbReference type="InterPro" id="IPR013083">
    <property type="entry name" value="Znf_RING/FYVE/PHD"/>
</dbReference>
<dbReference type="InterPro" id="IPR004854">
    <property type="entry name" value="Ufd1-like"/>
</dbReference>
<dbReference type="InterPro" id="IPR042299">
    <property type="entry name" value="Ufd1-like_Nn"/>
</dbReference>
<feature type="domain" description="Ubiquitin fusion degradation protein UFD1 N-terminal subdomain 2" evidence="6">
    <location>
        <begin position="236"/>
        <end position="311"/>
    </location>
</feature>
<dbReference type="PANTHER" id="PTHR12555">
    <property type="entry name" value="UBIQUITIN FUSION DEGRADATON PROTEIN 1"/>
    <property type="match status" value="1"/>
</dbReference>
<dbReference type="Gene3D" id="3.30.40.10">
    <property type="entry name" value="Zinc/RING finger domain, C3HC4 (zinc finger)"/>
    <property type="match status" value="1"/>
</dbReference>
<comment type="similarity">
    <text evidence="1">Belongs to the UFD1 family.</text>
</comment>
<keyword evidence="8" id="KW-1185">Reference proteome</keyword>
<sequence>MIRTGATRGFQPFPSPGVVLKSLAFPSSTTISSLSLQQHRLRPLLCRLDIFVFASTRSYREEGKGHITSGSGLIESDPIDMDLELRAAREKLEREQRERKERAKAKLEREKRAKAEAARQRDAIEAAQRSKRLDAARAQLEAERQMEESMLRGNGVIFSHTLEAVPFNGLSIINELVPLDNNATDQREHQATHSGVLEFTAREGSVELPPHVWSNLLSGVSLDVPLVEVRYVSLPKGTYAKLQTDGMGFSDIPNHKAVLETTLRRHATLSQGDIISVSYGELNYKLRVLELKPDSSVSVLETDIEVDIEGPDSAVESNRSQHMLRPLVMGKTEEGIVEEGNFNYYKFSIEDAMSDKVTSGQMNVEVKIEADPSDGDTNVYVSRHPLIFPTQHHHEWSSHEMGSKVLIIRPKDPSAVAGTYSIGVFGFKGMTKYHICVAFKDNVKQKIGGYATASSQIDMESVECRNCKHYISSRSILLHEAYCIRHNVLCQHNGCGVVLRKEEAANHMHCDKCGQAFQQGQMEKHMKVFHEPLHCPCGVILEKEQMVQHQSAICPFRLITCRFCGDMVQAGNTPADARDRLRGLSEHESICGSRTAPCDSCGRSIMLKEMDIHVIAVHQKS</sequence>
<feature type="region of interest" description="Disordered" evidence="3">
    <location>
        <begin position="94"/>
        <end position="128"/>
    </location>
</feature>
<dbReference type="EMBL" id="JAQQAF010000009">
    <property type="protein sequence ID" value="KAJ8461684.1"/>
    <property type="molecule type" value="Genomic_DNA"/>
</dbReference>
<dbReference type="Gene3D" id="3.10.330.10">
    <property type="match status" value="1"/>
</dbReference>
<dbReference type="GO" id="GO:0031593">
    <property type="term" value="F:polyubiquitin modification-dependent protein binding"/>
    <property type="evidence" value="ECO:0007669"/>
    <property type="project" value="TreeGrafter"/>
</dbReference>
<dbReference type="PANTHER" id="PTHR12555:SF27">
    <property type="entry name" value="UBIQUITIN FUSION DEGRADATION UFD1 FAMILY PROTEIN"/>
    <property type="match status" value="1"/>
</dbReference>
<evidence type="ECO:0008006" key="9">
    <source>
        <dbReference type="Google" id="ProtNLM"/>
    </source>
</evidence>
<dbReference type="Pfam" id="PF24842">
    <property type="entry name" value="UFD1_N2"/>
    <property type="match status" value="1"/>
</dbReference>
<feature type="compositionally biased region" description="Basic and acidic residues" evidence="3">
    <location>
        <begin position="94"/>
        <end position="124"/>
    </location>
</feature>
<reference evidence="7 8" key="1">
    <citation type="submission" date="2022-12" db="EMBL/GenBank/DDBJ databases">
        <title>Chromosome-scale assembly of the Ensete ventricosum genome.</title>
        <authorList>
            <person name="Dussert Y."/>
            <person name="Stocks J."/>
            <person name="Wendawek A."/>
            <person name="Woldeyes F."/>
            <person name="Nichols R.A."/>
            <person name="Borrell J.S."/>
        </authorList>
    </citation>
    <scope>NUCLEOTIDE SEQUENCE [LARGE SCALE GENOMIC DNA]</scope>
    <source>
        <strain evidence="8">cv. Maze</strain>
        <tissue evidence="7">Seeds</tissue>
    </source>
</reference>
<dbReference type="GO" id="GO:0034098">
    <property type="term" value="C:VCP-NPL4-UFD1 AAA ATPase complex"/>
    <property type="evidence" value="ECO:0007669"/>
    <property type="project" value="TreeGrafter"/>
</dbReference>
<dbReference type="InterPro" id="IPR049439">
    <property type="entry name" value="TRAFD1-XIAF1_Znf"/>
</dbReference>
<dbReference type="GO" id="GO:0036503">
    <property type="term" value="P:ERAD pathway"/>
    <property type="evidence" value="ECO:0007669"/>
    <property type="project" value="TreeGrafter"/>
</dbReference>
<feature type="domain" description="TRAFD1/XAF1 zinc finger" evidence="5">
    <location>
        <begin position="584"/>
        <end position="613"/>
    </location>
</feature>
<comment type="caution">
    <text evidence="7">The sequence shown here is derived from an EMBL/GenBank/DDBJ whole genome shotgun (WGS) entry which is preliminary data.</text>
</comment>
<proteinExistence type="inferred from homology"/>
<evidence type="ECO:0000256" key="1">
    <source>
        <dbReference type="ARBA" id="ARBA00006043"/>
    </source>
</evidence>
<evidence type="ECO:0000313" key="7">
    <source>
        <dbReference type="EMBL" id="KAJ8461684.1"/>
    </source>
</evidence>
<gene>
    <name evidence="7" type="ORF">OPV22_034610</name>
</gene>
<protein>
    <recommendedName>
        <fullName evidence="9">C2H2-type domain-containing protein</fullName>
    </recommendedName>
</protein>